<dbReference type="EMBL" id="JAMFTS010000004">
    <property type="protein sequence ID" value="KAJ4760234.1"/>
    <property type="molecule type" value="Genomic_DNA"/>
</dbReference>
<dbReference type="Pfam" id="PF05922">
    <property type="entry name" value="Inhibitor_I9"/>
    <property type="match status" value="1"/>
</dbReference>
<evidence type="ECO:0000259" key="9">
    <source>
        <dbReference type="Pfam" id="PF00082"/>
    </source>
</evidence>
<dbReference type="Gene3D" id="3.40.50.200">
    <property type="entry name" value="Peptidase S8/S53 domain"/>
    <property type="match status" value="1"/>
</dbReference>
<dbReference type="InterPro" id="IPR041469">
    <property type="entry name" value="Subtilisin-like_FN3"/>
</dbReference>
<evidence type="ECO:0000256" key="1">
    <source>
        <dbReference type="ARBA" id="ARBA00011073"/>
    </source>
</evidence>
<dbReference type="InterPro" id="IPR000209">
    <property type="entry name" value="Peptidase_S8/S53_dom"/>
</dbReference>
<evidence type="ECO:0000259" key="10">
    <source>
        <dbReference type="Pfam" id="PF05922"/>
    </source>
</evidence>
<feature type="signal peptide" evidence="8">
    <location>
        <begin position="1"/>
        <end position="19"/>
    </location>
</feature>
<dbReference type="InterPro" id="IPR010259">
    <property type="entry name" value="S8pro/Inhibitor_I9"/>
</dbReference>
<organism evidence="12 13">
    <name type="scientific">Rhynchospora pubera</name>
    <dbReference type="NCBI Taxonomy" id="906938"/>
    <lineage>
        <taxon>Eukaryota</taxon>
        <taxon>Viridiplantae</taxon>
        <taxon>Streptophyta</taxon>
        <taxon>Embryophyta</taxon>
        <taxon>Tracheophyta</taxon>
        <taxon>Spermatophyta</taxon>
        <taxon>Magnoliopsida</taxon>
        <taxon>Liliopsida</taxon>
        <taxon>Poales</taxon>
        <taxon>Cyperaceae</taxon>
        <taxon>Cyperoideae</taxon>
        <taxon>Rhynchosporeae</taxon>
        <taxon>Rhynchospora</taxon>
    </lineage>
</organism>
<dbReference type="PROSITE" id="PS51892">
    <property type="entry name" value="SUBTILASE"/>
    <property type="match status" value="1"/>
</dbReference>
<dbReference type="InterPro" id="IPR037045">
    <property type="entry name" value="S8pro/Inhibitor_I9_sf"/>
</dbReference>
<dbReference type="PANTHER" id="PTHR10795">
    <property type="entry name" value="PROPROTEIN CONVERTASE SUBTILISIN/KEXIN"/>
    <property type="match status" value="1"/>
</dbReference>
<dbReference type="InterPro" id="IPR036852">
    <property type="entry name" value="Peptidase_S8/S53_dom_sf"/>
</dbReference>
<gene>
    <name evidence="12" type="ORF">LUZ62_070609</name>
</gene>
<keyword evidence="4 7" id="KW-0378">Hydrolase</keyword>
<feature type="chain" id="PRO_5043619693" evidence="8">
    <location>
        <begin position="20"/>
        <end position="740"/>
    </location>
</feature>
<evidence type="ECO:0000256" key="2">
    <source>
        <dbReference type="ARBA" id="ARBA00022670"/>
    </source>
</evidence>
<protein>
    <submittedName>
        <fullName evidence="12">Subtilisin-like protease SBT3.3</fullName>
    </submittedName>
</protein>
<dbReference type="AlphaFoldDB" id="A0AAV8CX57"/>
<dbReference type="CDD" id="cd02120">
    <property type="entry name" value="PA_subtilisin_like"/>
    <property type="match status" value="1"/>
</dbReference>
<dbReference type="Gene3D" id="3.30.70.80">
    <property type="entry name" value="Peptidase S8 propeptide/proteinase inhibitor I9"/>
    <property type="match status" value="1"/>
</dbReference>
<evidence type="ECO:0000313" key="13">
    <source>
        <dbReference type="Proteomes" id="UP001140206"/>
    </source>
</evidence>
<evidence type="ECO:0000256" key="3">
    <source>
        <dbReference type="ARBA" id="ARBA00022729"/>
    </source>
</evidence>
<evidence type="ECO:0000256" key="5">
    <source>
        <dbReference type="ARBA" id="ARBA00022825"/>
    </source>
</evidence>
<dbReference type="Pfam" id="PF00082">
    <property type="entry name" value="Peptidase_S8"/>
    <property type="match status" value="1"/>
</dbReference>
<keyword evidence="2 7" id="KW-0645">Protease</keyword>
<evidence type="ECO:0000313" key="12">
    <source>
        <dbReference type="EMBL" id="KAJ4760234.1"/>
    </source>
</evidence>
<dbReference type="InterPro" id="IPR015500">
    <property type="entry name" value="Peptidase_S8_subtilisin-rel"/>
</dbReference>
<dbReference type="InterPro" id="IPR034197">
    <property type="entry name" value="Peptidases_S8_3"/>
</dbReference>
<feature type="domain" description="Subtilisin-like protease fibronectin type-III" evidence="11">
    <location>
        <begin position="632"/>
        <end position="728"/>
    </location>
</feature>
<dbReference type="InterPro" id="IPR022398">
    <property type="entry name" value="Peptidase_S8_His-AS"/>
</dbReference>
<dbReference type="Gene3D" id="3.50.30.30">
    <property type="match status" value="1"/>
</dbReference>
<comment type="caution">
    <text evidence="12">The sequence shown here is derived from an EMBL/GenBank/DDBJ whole genome shotgun (WGS) entry which is preliminary data.</text>
</comment>
<dbReference type="InterPro" id="IPR045051">
    <property type="entry name" value="SBT"/>
</dbReference>
<evidence type="ECO:0000259" key="11">
    <source>
        <dbReference type="Pfam" id="PF17766"/>
    </source>
</evidence>
<keyword evidence="5 7" id="KW-0720">Serine protease</keyword>
<sequence>MNLKHFYCILHAAFFSIQGFQITVHGVDASSKLYIVYLGEKNHNDPELVTASHHEKLTPLFRSSKEEAVNSIVYSYKHGFSGFAAMLNKSQAQILSDMPDVISVTPSRKFAVHTTRSWDFLGLDYPSQSNGLLQKGNYGEDIIIGVVDTGIWPESKSFEDIGYGPPPTQWRGTCQTSESFGASNCSNKIIGARWYASDLSSTELKGEYMSARDLNGHGTHCASTAAGNIVSNTSFFGLAAGSVRGGAPRARLAIYKVCWGDLNTVCSDAGILAAIDDAINDGVHILSISIGGPDEISGTLHAVAKGITVVFAAGNNGPAPQSVQNNAPWVISVAASTIDRSFPTVITLGNGQKLVGQSIFVETLQSNTNNFTLLVDGWSCDNITLSKLNVTNKIVLCYDPTTVAKILPRNNFNEAVGNVFNAGGVGLIYAQYTVNIITPLRIPFALVDFEIANKIYSYISSTSIPQVKISSPQSIQGIQVLAPRVAAFSSRGPNPTFPGILKPDIAAPGVSILAAVNVGYEFKDGTSMACPHVTGIAALLKFVHPDWSPAVIKSAIVTTASVFDAYGVQIEAEATPRKTADPFDYGGGHIDPNKAVDPGLVYDIDPNNYTKFFNCTLSPSDECDSYVGQLYQLNVPSIVVPNLKDTISVWRTVTNVGPSNSTYKAFVQPPAGINVFVEPKLLSFDSNNKENIFKTTFVANRKVQGDYTFGSLTWSDGLNHSVRIPLAIRTIIQEFYADTS</sequence>
<proteinExistence type="inferred from homology"/>
<dbReference type="FunFam" id="3.40.50.200:FF:000006">
    <property type="entry name" value="Subtilisin-like protease SBT1.5"/>
    <property type="match status" value="1"/>
</dbReference>
<dbReference type="FunFam" id="3.30.70.80:FF:000002">
    <property type="entry name" value="Subtilisin-like protease SBT5.3"/>
    <property type="match status" value="1"/>
</dbReference>
<evidence type="ECO:0000256" key="8">
    <source>
        <dbReference type="SAM" id="SignalP"/>
    </source>
</evidence>
<dbReference type="Pfam" id="PF17766">
    <property type="entry name" value="fn3_6"/>
    <property type="match status" value="1"/>
</dbReference>
<feature type="active site" description="Charge relay system" evidence="6 7">
    <location>
        <position position="527"/>
    </location>
</feature>
<dbReference type="PROSITE" id="PS00138">
    <property type="entry name" value="SUBTILASE_SER"/>
    <property type="match status" value="1"/>
</dbReference>
<dbReference type="GO" id="GO:0006508">
    <property type="term" value="P:proteolysis"/>
    <property type="evidence" value="ECO:0007669"/>
    <property type="project" value="UniProtKB-KW"/>
</dbReference>
<reference evidence="12" key="1">
    <citation type="submission" date="2022-08" db="EMBL/GenBank/DDBJ databases">
        <authorList>
            <person name="Marques A."/>
        </authorList>
    </citation>
    <scope>NUCLEOTIDE SEQUENCE</scope>
    <source>
        <strain evidence="12">RhyPub2mFocal</strain>
        <tissue evidence="12">Leaves</tissue>
    </source>
</reference>
<dbReference type="Gene3D" id="2.60.40.2310">
    <property type="match status" value="1"/>
</dbReference>
<feature type="domain" description="Peptidase S8/S53" evidence="9">
    <location>
        <begin position="139"/>
        <end position="564"/>
    </location>
</feature>
<dbReference type="GO" id="GO:0004252">
    <property type="term" value="F:serine-type endopeptidase activity"/>
    <property type="evidence" value="ECO:0007669"/>
    <property type="project" value="UniProtKB-UniRule"/>
</dbReference>
<evidence type="ECO:0000256" key="7">
    <source>
        <dbReference type="PROSITE-ProRule" id="PRU01240"/>
    </source>
</evidence>
<dbReference type="CDD" id="cd04852">
    <property type="entry name" value="Peptidases_S8_3"/>
    <property type="match status" value="1"/>
</dbReference>
<comment type="similarity">
    <text evidence="1 7">Belongs to the peptidase S8 family.</text>
</comment>
<dbReference type="PRINTS" id="PR00723">
    <property type="entry name" value="SUBTILISIN"/>
</dbReference>
<dbReference type="SUPFAM" id="SSF52743">
    <property type="entry name" value="Subtilisin-like"/>
    <property type="match status" value="1"/>
</dbReference>
<dbReference type="PROSITE" id="PS00137">
    <property type="entry name" value="SUBTILASE_HIS"/>
    <property type="match status" value="1"/>
</dbReference>
<keyword evidence="3 8" id="KW-0732">Signal</keyword>
<feature type="active site" description="Charge relay system" evidence="6 7">
    <location>
        <position position="217"/>
    </location>
</feature>
<dbReference type="Proteomes" id="UP001140206">
    <property type="component" value="Chromosome 4"/>
</dbReference>
<feature type="domain" description="Inhibitor I9" evidence="10">
    <location>
        <begin position="34"/>
        <end position="110"/>
    </location>
</feature>
<accession>A0AAV8CX57</accession>
<feature type="active site" description="Charge relay system" evidence="6 7">
    <location>
        <position position="148"/>
    </location>
</feature>
<evidence type="ECO:0000256" key="6">
    <source>
        <dbReference type="PIRSR" id="PIRSR615500-1"/>
    </source>
</evidence>
<keyword evidence="13" id="KW-1185">Reference proteome</keyword>
<evidence type="ECO:0000256" key="4">
    <source>
        <dbReference type="ARBA" id="ARBA00022801"/>
    </source>
</evidence>
<dbReference type="InterPro" id="IPR023828">
    <property type="entry name" value="Peptidase_S8_Ser-AS"/>
</dbReference>
<name>A0AAV8CX57_9POAL</name>